<dbReference type="AlphaFoldDB" id="X1JXE2"/>
<protein>
    <submittedName>
        <fullName evidence="1">Uncharacterized protein</fullName>
    </submittedName>
</protein>
<reference evidence="1" key="1">
    <citation type="journal article" date="2014" name="Front. Microbiol.">
        <title>High frequency of phylogenetically diverse reductive dehalogenase-homologous genes in deep subseafloor sedimentary metagenomes.</title>
        <authorList>
            <person name="Kawai M."/>
            <person name="Futagami T."/>
            <person name="Toyoda A."/>
            <person name="Takaki Y."/>
            <person name="Nishi S."/>
            <person name="Hori S."/>
            <person name="Arai W."/>
            <person name="Tsubouchi T."/>
            <person name="Morono Y."/>
            <person name="Uchiyama I."/>
            <person name="Ito T."/>
            <person name="Fujiyama A."/>
            <person name="Inagaki F."/>
            <person name="Takami H."/>
        </authorList>
    </citation>
    <scope>NUCLEOTIDE SEQUENCE</scope>
    <source>
        <strain evidence="1">Expedition CK06-06</strain>
    </source>
</reference>
<comment type="caution">
    <text evidence="1">The sequence shown here is derived from an EMBL/GenBank/DDBJ whole genome shotgun (WGS) entry which is preliminary data.</text>
</comment>
<sequence length="61" mass="6719">MPRYPIPIAKAEEMITLPPPSKGQLNKIVKQRSTGGGISKVYICVQNSTEAYEWVQIGIST</sequence>
<accession>X1JXE2</accession>
<gene>
    <name evidence="1" type="ORF">S03H2_64972</name>
</gene>
<evidence type="ECO:0000313" key="1">
    <source>
        <dbReference type="EMBL" id="GAH82939.1"/>
    </source>
</evidence>
<name>X1JXE2_9ZZZZ</name>
<organism evidence="1">
    <name type="scientific">marine sediment metagenome</name>
    <dbReference type="NCBI Taxonomy" id="412755"/>
    <lineage>
        <taxon>unclassified sequences</taxon>
        <taxon>metagenomes</taxon>
        <taxon>ecological metagenomes</taxon>
    </lineage>
</organism>
<dbReference type="EMBL" id="BARU01042261">
    <property type="protein sequence ID" value="GAH82939.1"/>
    <property type="molecule type" value="Genomic_DNA"/>
</dbReference>
<proteinExistence type="predicted"/>